<keyword evidence="2" id="KW-0472">Membrane</keyword>
<feature type="region of interest" description="Disordered" evidence="1">
    <location>
        <begin position="132"/>
        <end position="243"/>
    </location>
</feature>
<sequence>MTRLSALVAALVATASTVVWAPSAAAAACSGTTGVTVVVDFGSLGGGTRVACAPGDPSSGMGALSGAGFGYTGVSSHPGMVCKINGQPAAEACRRPPPTTAYWSYWYAARGGSWTYSSTGAGYRDPAPGTVEGWAFGAGSPPGTPPPAPAPKPRPPAPEPTATTRPGAPPRPAPSGQERTTTPRTSTTQTTTTAATTTSGQSASAEPTTSPSTTGQPTGEPTTSGPVGVDVAPSAAEREDGGAPTSFLIGAAAVVLIGGLAIGAARRRAKADP</sequence>
<dbReference type="PROSITE" id="PS51257">
    <property type="entry name" value="PROKAR_LIPOPROTEIN"/>
    <property type="match status" value="1"/>
</dbReference>
<feature type="signal peptide" evidence="3">
    <location>
        <begin position="1"/>
        <end position="21"/>
    </location>
</feature>
<comment type="caution">
    <text evidence="4">The sequence shown here is derived from an EMBL/GenBank/DDBJ whole genome shotgun (WGS) entry which is preliminary data.</text>
</comment>
<gene>
    <name evidence="4" type="ORF">GCM10010171_20370</name>
</gene>
<evidence type="ECO:0000313" key="5">
    <source>
        <dbReference type="Proteomes" id="UP000660680"/>
    </source>
</evidence>
<dbReference type="EMBL" id="BMRB01000002">
    <property type="protein sequence ID" value="GGS27546.1"/>
    <property type="molecule type" value="Genomic_DNA"/>
</dbReference>
<feature type="chain" id="PRO_5038491089" evidence="3">
    <location>
        <begin position="22"/>
        <end position="273"/>
    </location>
</feature>
<keyword evidence="2" id="KW-0812">Transmembrane</keyword>
<reference evidence="4" key="1">
    <citation type="journal article" date="2014" name="Int. J. Syst. Evol. Microbiol.">
        <title>Complete genome sequence of Corynebacterium casei LMG S-19264T (=DSM 44701T), isolated from a smear-ripened cheese.</title>
        <authorList>
            <consortium name="US DOE Joint Genome Institute (JGI-PGF)"/>
            <person name="Walter F."/>
            <person name="Albersmeier A."/>
            <person name="Kalinowski J."/>
            <person name="Ruckert C."/>
        </authorList>
    </citation>
    <scope>NUCLEOTIDE SEQUENCE</scope>
    <source>
        <strain evidence="4">JCM 3276</strain>
    </source>
</reference>
<feature type="compositionally biased region" description="Low complexity" evidence="1">
    <location>
        <begin position="180"/>
        <end position="226"/>
    </location>
</feature>
<feature type="compositionally biased region" description="Pro residues" evidence="1">
    <location>
        <begin position="142"/>
        <end position="159"/>
    </location>
</feature>
<keyword evidence="2" id="KW-1133">Transmembrane helix</keyword>
<evidence type="ECO:0000256" key="1">
    <source>
        <dbReference type="SAM" id="MobiDB-lite"/>
    </source>
</evidence>
<protein>
    <submittedName>
        <fullName evidence="4">Uncharacterized protein</fullName>
    </submittedName>
</protein>
<dbReference type="Proteomes" id="UP000660680">
    <property type="component" value="Unassembled WGS sequence"/>
</dbReference>
<organism evidence="4 5">
    <name type="scientific">Actinokineospora fastidiosa</name>
    <dbReference type="NCBI Taxonomy" id="1816"/>
    <lineage>
        <taxon>Bacteria</taxon>
        <taxon>Bacillati</taxon>
        <taxon>Actinomycetota</taxon>
        <taxon>Actinomycetes</taxon>
        <taxon>Pseudonocardiales</taxon>
        <taxon>Pseudonocardiaceae</taxon>
        <taxon>Actinokineospora</taxon>
    </lineage>
</organism>
<evidence type="ECO:0000256" key="3">
    <source>
        <dbReference type="SAM" id="SignalP"/>
    </source>
</evidence>
<dbReference type="AlphaFoldDB" id="A0A918GAQ4"/>
<keyword evidence="3" id="KW-0732">Signal</keyword>
<evidence type="ECO:0000256" key="2">
    <source>
        <dbReference type="SAM" id="Phobius"/>
    </source>
</evidence>
<reference evidence="4" key="2">
    <citation type="submission" date="2020-09" db="EMBL/GenBank/DDBJ databases">
        <authorList>
            <person name="Sun Q."/>
            <person name="Ohkuma M."/>
        </authorList>
    </citation>
    <scope>NUCLEOTIDE SEQUENCE</scope>
    <source>
        <strain evidence="4">JCM 3276</strain>
    </source>
</reference>
<name>A0A918GAQ4_9PSEU</name>
<dbReference type="RefSeq" id="WP_189210192.1">
    <property type="nucleotide sequence ID" value="NZ_BMRB01000002.1"/>
</dbReference>
<accession>A0A918GAQ4</accession>
<proteinExistence type="predicted"/>
<evidence type="ECO:0000313" key="4">
    <source>
        <dbReference type="EMBL" id="GGS27546.1"/>
    </source>
</evidence>
<keyword evidence="5" id="KW-1185">Reference proteome</keyword>
<feature type="transmembrane region" description="Helical" evidence="2">
    <location>
        <begin position="247"/>
        <end position="265"/>
    </location>
</feature>